<name>A0A1W1H9T9_9BACT</name>
<sequence>MFCSSGTDFHLTLSTPSAAKACDTSTALIGWRWYDWLYEAGFYLQPPQINVFPISGTLFANRKTIFPVLSNVQPVNKFRHESEFSMLFLPGKSAKSGAIPIRI</sequence>
<protein>
    <submittedName>
        <fullName evidence="1">Uncharacterized protein</fullName>
    </submittedName>
</protein>
<reference evidence="1 2" key="1">
    <citation type="submission" date="2017-03" db="EMBL/GenBank/DDBJ databases">
        <authorList>
            <person name="Afonso C.L."/>
            <person name="Miller P.J."/>
            <person name="Scott M.A."/>
            <person name="Spackman E."/>
            <person name="Goraichik I."/>
            <person name="Dimitrov K.M."/>
            <person name="Suarez D.L."/>
            <person name="Swayne D.E."/>
        </authorList>
    </citation>
    <scope>NUCLEOTIDE SEQUENCE [LARGE SCALE GENOMIC DNA]</scope>
    <source>
        <strain evidence="1">PRJEB14757</strain>
    </source>
</reference>
<dbReference type="AlphaFoldDB" id="A0A1W1H9T9"/>
<evidence type="ECO:0000313" key="1">
    <source>
        <dbReference type="EMBL" id="SLM29175.1"/>
    </source>
</evidence>
<gene>
    <name evidence="1" type="ORF">MTBBW1_1700004</name>
</gene>
<dbReference type="Proteomes" id="UP000191931">
    <property type="component" value="Unassembled WGS sequence"/>
</dbReference>
<proteinExistence type="predicted"/>
<dbReference type="EMBL" id="FWEV01000080">
    <property type="protein sequence ID" value="SLM29175.1"/>
    <property type="molecule type" value="Genomic_DNA"/>
</dbReference>
<dbReference type="STRING" id="1246637.MTBBW1_1700004"/>
<keyword evidence="2" id="KW-1185">Reference proteome</keyword>
<evidence type="ECO:0000313" key="2">
    <source>
        <dbReference type="Proteomes" id="UP000191931"/>
    </source>
</evidence>
<organism evidence="1 2">
    <name type="scientific">Desulfamplus magnetovallimortis</name>
    <dbReference type="NCBI Taxonomy" id="1246637"/>
    <lineage>
        <taxon>Bacteria</taxon>
        <taxon>Pseudomonadati</taxon>
        <taxon>Thermodesulfobacteriota</taxon>
        <taxon>Desulfobacteria</taxon>
        <taxon>Desulfobacterales</taxon>
        <taxon>Desulfobacteraceae</taxon>
        <taxon>Desulfamplus</taxon>
    </lineage>
</organism>
<accession>A0A1W1H9T9</accession>